<name>A0ABV9I5E4_9DEIO</name>
<comment type="cofactor">
    <cofactor evidence="1 5 7">
        <name>pyridoxal 5'-phosphate</name>
        <dbReference type="ChEBI" id="CHEBI:597326"/>
    </cofactor>
</comment>
<dbReference type="InterPro" id="IPR022653">
    <property type="entry name" value="De-COase2_pyr-phos_BS"/>
</dbReference>
<dbReference type="SUPFAM" id="SSF50621">
    <property type="entry name" value="Alanine racemase C-terminal domain-like"/>
    <property type="match status" value="1"/>
</dbReference>
<dbReference type="GO" id="GO:0008836">
    <property type="term" value="F:diaminopimelate decarboxylase activity"/>
    <property type="evidence" value="ECO:0007669"/>
    <property type="project" value="UniProtKB-EC"/>
</dbReference>
<evidence type="ECO:0000313" key="11">
    <source>
        <dbReference type="Proteomes" id="UP001595952"/>
    </source>
</evidence>
<keyword evidence="11" id="KW-1185">Reference proteome</keyword>
<gene>
    <name evidence="5 10" type="primary">lysA</name>
    <name evidence="10" type="ORF">ACFO0D_01095</name>
</gene>
<comment type="caution">
    <text evidence="10">The sequence shown here is derived from an EMBL/GenBank/DDBJ whole genome shotgun (WGS) entry which is preliminary data.</text>
</comment>
<sequence>MHEAARRFGTPLYVYDAAELDAALGRVRAAFRDTRVYYAMKANPNLHLLRRLLAAGVGFECVSAGEIARAEQVGAAGERLIVNGPAKSAEEYQAGARLGATFIVDREEEVGLLPPGSRALVRVNPALEVSTHDHLATGAAQSKFGVSLAQVPGVLAALRAAGHTALGLHVHIGSAIRNADDFTAAFGRLRDLRAVTGPLEVLDAGGGWGLDADLGGIAREAHAAAAHFGAQLWVEPGRYLVAQAGTLLTQVVGTKHTGRDFVLVDAGMTELLRPMLYGAQHPVTALWEGRGQSVWDVAGPACESGDLLARAVTLPAPRPGDLLAIGEAGAYGAAMSSGYLTRSRPAEVLWTGEAWQLLRRRETPQDVWAAELTPEESQSAGY</sequence>
<comment type="subunit">
    <text evidence="5">Homodimer.</text>
</comment>
<protein>
    <recommendedName>
        <fullName evidence="5 6">Diaminopimelate decarboxylase</fullName>
        <shortName evidence="5">DAP decarboxylase</shortName>
        <shortName evidence="5">DAPDC</shortName>
        <ecNumber evidence="5 6">4.1.1.20</ecNumber>
    </recommendedName>
</protein>
<comment type="function">
    <text evidence="5">Specifically catalyzes the decarboxylation of meso-diaminopimelate (meso-DAP) to L-lysine.</text>
</comment>
<dbReference type="RefSeq" id="WP_380060675.1">
    <property type="nucleotide sequence ID" value="NZ_JBHSEI010000001.1"/>
</dbReference>
<feature type="binding site" evidence="5">
    <location>
        <position position="331"/>
    </location>
    <ligand>
        <name>pyridoxal 5'-phosphate</name>
        <dbReference type="ChEBI" id="CHEBI:597326"/>
    </ligand>
</feature>
<feature type="binding site" evidence="5">
    <location>
        <position position="238"/>
    </location>
    <ligand>
        <name>substrate</name>
    </ligand>
</feature>
<dbReference type="PANTHER" id="PTHR43727">
    <property type="entry name" value="DIAMINOPIMELATE DECARBOXYLASE"/>
    <property type="match status" value="1"/>
</dbReference>
<dbReference type="Proteomes" id="UP001595952">
    <property type="component" value="Unassembled WGS sequence"/>
</dbReference>
<dbReference type="HAMAP" id="MF_02120">
    <property type="entry name" value="LysA"/>
    <property type="match status" value="1"/>
</dbReference>
<feature type="binding site" evidence="5">
    <location>
        <position position="303"/>
    </location>
    <ligand>
        <name>substrate</name>
    </ligand>
</feature>
<comment type="pathway">
    <text evidence="5 7">Amino-acid biosynthesis; L-lysine biosynthesis via DAP pathway; L-lysine from DL-2,6-diaminopimelate: step 1/1.</text>
</comment>
<dbReference type="Gene3D" id="3.20.20.10">
    <property type="entry name" value="Alanine racemase"/>
    <property type="match status" value="1"/>
</dbReference>
<dbReference type="EC" id="4.1.1.20" evidence="5 6"/>
<dbReference type="CDD" id="cd06828">
    <property type="entry name" value="PLPDE_III_DapDC"/>
    <property type="match status" value="1"/>
</dbReference>
<keyword evidence="4 5" id="KW-0456">Lyase</keyword>
<dbReference type="PRINTS" id="PR01181">
    <property type="entry name" value="DAPDCRBXLASE"/>
</dbReference>
<keyword evidence="3 5" id="KW-0663">Pyridoxal phosphate</keyword>
<feature type="binding site" evidence="5">
    <location>
        <position position="277"/>
    </location>
    <ligand>
        <name>substrate</name>
    </ligand>
</feature>
<dbReference type="NCBIfam" id="TIGR01048">
    <property type="entry name" value="lysA"/>
    <property type="match status" value="1"/>
</dbReference>
<dbReference type="InterPro" id="IPR022644">
    <property type="entry name" value="De-COase2_N"/>
</dbReference>
<dbReference type="PANTHER" id="PTHR43727:SF2">
    <property type="entry name" value="GROUP IV DECARBOXYLASE"/>
    <property type="match status" value="1"/>
</dbReference>
<proteinExistence type="inferred from homology"/>
<feature type="binding site" evidence="5">
    <location>
        <position position="331"/>
    </location>
    <ligand>
        <name>substrate</name>
    </ligand>
</feature>
<keyword evidence="5 7" id="KW-0457">Lysine biosynthesis</keyword>
<evidence type="ECO:0000256" key="4">
    <source>
        <dbReference type="ARBA" id="ARBA00023239"/>
    </source>
</evidence>
<feature type="modified residue" description="N6-(pyridoxal phosphate)lysine" evidence="5">
    <location>
        <position position="41"/>
    </location>
</feature>
<dbReference type="InterPro" id="IPR009006">
    <property type="entry name" value="Ala_racemase/Decarboxylase_C"/>
</dbReference>
<dbReference type="Gene3D" id="2.40.37.10">
    <property type="entry name" value="Lyase, Ornithine Decarboxylase, Chain A, domain 1"/>
    <property type="match status" value="1"/>
</dbReference>
<comment type="similarity">
    <text evidence="5">Belongs to the Orn/Lys/Arg decarboxylase class-II family. LysA subfamily.</text>
</comment>
<dbReference type="InterPro" id="IPR022643">
    <property type="entry name" value="De-COase2_C"/>
</dbReference>
<dbReference type="PROSITE" id="PS00878">
    <property type="entry name" value="ODR_DC_2_1"/>
    <property type="match status" value="1"/>
</dbReference>
<reference evidence="11" key="1">
    <citation type="journal article" date="2019" name="Int. J. Syst. Evol. Microbiol.">
        <title>The Global Catalogue of Microorganisms (GCM) 10K type strain sequencing project: providing services to taxonomists for standard genome sequencing and annotation.</title>
        <authorList>
            <consortium name="The Broad Institute Genomics Platform"/>
            <consortium name="The Broad Institute Genome Sequencing Center for Infectious Disease"/>
            <person name="Wu L."/>
            <person name="Ma J."/>
        </authorList>
    </citation>
    <scope>NUCLEOTIDE SEQUENCE [LARGE SCALE GENOMIC DNA]</scope>
    <source>
        <strain evidence="11">CCUG 55995</strain>
    </source>
</reference>
<keyword evidence="5" id="KW-0028">Amino-acid biosynthesis</keyword>
<evidence type="ECO:0000256" key="2">
    <source>
        <dbReference type="ARBA" id="ARBA00022793"/>
    </source>
</evidence>
<evidence type="ECO:0000259" key="8">
    <source>
        <dbReference type="Pfam" id="PF00278"/>
    </source>
</evidence>
<evidence type="ECO:0000313" key="10">
    <source>
        <dbReference type="EMBL" id="MFC4636925.1"/>
    </source>
</evidence>
<evidence type="ECO:0000256" key="3">
    <source>
        <dbReference type="ARBA" id="ARBA00022898"/>
    </source>
</evidence>
<feature type="binding site" evidence="5">
    <location>
        <position position="273"/>
    </location>
    <ligand>
        <name>substrate</name>
    </ligand>
</feature>
<dbReference type="SUPFAM" id="SSF51419">
    <property type="entry name" value="PLP-binding barrel"/>
    <property type="match status" value="1"/>
</dbReference>
<dbReference type="Pfam" id="PF00278">
    <property type="entry name" value="Orn_DAP_Arg_deC"/>
    <property type="match status" value="1"/>
</dbReference>
<dbReference type="Pfam" id="PF02784">
    <property type="entry name" value="Orn_Arg_deC_N"/>
    <property type="match status" value="1"/>
</dbReference>
<keyword evidence="2 5" id="KW-0210">Decarboxylase</keyword>
<accession>A0ABV9I5E4</accession>
<feature type="domain" description="Orn/DAP/Arg decarboxylase 2 N-terminal" evidence="9">
    <location>
        <begin position="20"/>
        <end position="242"/>
    </location>
</feature>
<evidence type="ECO:0000256" key="5">
    <source>
        <dbReference type="HAMAP-Rule" id="MF_02120"/>
    </source>
</evidence>
<dbReference type="EMBL" id="JBHSEI010000001">
    <property type="protein sequence ID" value="MFC4636925.1"/>
    <property type="molecule type" value="Genomic_DNA"/>
</dbReference>
<organism evidence="10 11">
    <name type="scientific">Deinococcus hohokamensis</name>
    <dbReference type="NCBI Taxonomy" id="309883"/>
    <lineage>
        <taxon>Bacteria</taxon>
        <taxon>Thermotogati</taxon>
        <taxon>Deinococcota</taxon>
        <taxon>Deinococci</taxon>
        <taxon>Deinococcales</taxon>
        <taxon>Deinococcaceae</taxon>
        <taxon>Deinococcus</taxon>
    </lineage>
</organism>
<dbReference type="InterPro" id="IPR029066">
    <property type="entry name" value="PLP-binding_barrel"/>
</dbReference>
<feature type="binding site" evidence="5">
    <location>
        <begin position="235"/>
        <end position="238"/>
    </location>
    <ligand>
        <name>pyridoxal 5'-phosphate</name>
        <dbReference type="ChEBI" id="CHEBI:597326"/>
    </ligand>
</feature>
<feature type="domain" description="Orn/DAP/Arg decarboxylase 2 C-terminal" evidence="8">
    <location>
        <begin position="12"/>
        <end position="329"/>
    </location>
</feature>
<dbReference type="InterPro" id="IPR000183">
    <property type="entry name" value="Orn/DAP/Arg_de-COase"/>
</dbReference>
<dbReference type="PRINTS" id="PR01179">
    <property type="entry name" value="ODADCRBXLASE"/>
</dbReference>
<comment type="catalytic activity">
    <reaction evidence="5 7">
        <text>meso-2,6-diaminopimelate + H(+) = L-lysine + CO2</text>
        <dbReference type="Rhea" id="RHEA:15101"/>
        <dbReference type="ChEBI" id="CHEBI:15378"/>
        <dbReference type="ChEBI" id="CHEBI:16526"/>
        <dbReference type="ChEBI" id="CHEBI:32551"/>
        <dbReference type="ChEBI" id="CHEBI:57791"/>
        <dbReference type="EC" id="4.1.1.20"/>
    </reaction>
</comment>
<evidence type="ECO:0000256" key="7">
    <source>
        <dbReference type="RuleBase" id="RU003738"/>
    </source>
</evidence>
<evidence type="ECO:0000256" key="6">
    <source>
        <dbReference type="NCBIfam" id="TIGR01048"/>
    </source>
</evidence>
<dbReference type="InterPro" id="IPR002986">
    <property type="entry name" value="DAP_deCOOHase_LysA"/>
</dbReference>
<feature type="binding site" evidence="5">
    <location>
        <position position="207"/>
    </location>
    <ligand>
        <name>pyridoxal 5'-phosphate</name>
        <dbReference type="ChEBI" id="CHEBI:597326"/>
    </ligand>
</feature>
<evidence type="ECO:0000256" key="1">
    <source>
        <dbReference type="ARBA" id="ARBA00001933"/>
    </source>
</evidence>
<evidence type="ECO:0000259" key="9">
    <source>
        <dbReference type="Pfam" id="PF02784"/>
    </source>
</evidence>